<evidence type="ECO:0000313" key="3">
    <source>
        <dbReference type="EMBL" id="EAR16562.1"/>
    </source>
</evidence>
<dbReference type="eggNOG" id="COG1922">
    <property type="taxonomic scope" value="Bacteria"/>
</dbReference>
<dbReference type="KEGG" id="rbi:RB2501_06670"/>
<organism evidence="3 4">
    <name type="scientific">Robiginitalea biformata (strain ATCC BAA-864 / DSM 15991 / KCTC 12146 / HTCC2501)</name>
    <dbReference type="NCBI Taxonomy" id="313596"/>
    <lineage>
        <taxon>Bacteria</taxon>
        <taxon>Pseudomonadati</taxon>
        <taxon>Bacteroidota</taxon>
        <taxon>Flavobacteriia</taxon>
        <taxon>Flavobacteriales</taxon>
        <taxon>Flavobacteriaceae</taxon>
        <taxon>Robiginitalea</taxon>
    </lineage>
</organism>
<dbReference type="AlphaFoldDB" id="A4CI04"/>
<evidence type="ECO:0000313" key="4">
    <source>
        <dbReference type="Proteomes" id="UP000009049"/>
    </source>
</evidence>
<keyword evidence="2 3" id="KW-0808">Transferase</keyword>
<evidence type="ECO:0000256" key="2">
    <source>
        <dbReference type="ARBA" id="ARBA00022679"/>
    </source>
</evidence>
<dbReference type="CDD" id="cd06533">
    <property type="entry name" value="Glyco_transf_WecG_TagA"/>
    <property type="match status" value="1"/>
</dbReference>
<dbReference type="GO" id="GO:0016758">
    <property type="term" value="F:hexosyltransferase activity"/>
    <property type="evidence" value="ECO:0007669"/>
    <property type="project" value="TreeGrafter"/>
</dbReference>
<sequence>MDNSKKRIISIDVNAIREVDLIEQLHHRIEQEESGYACFSNVHMLIEAYDNSDFAEVVNSATYALPDGLPVAKSFRVLHGISQERIAGMDFLPLFLHHCNLKEYRVAFIGSTEEVLEATRSKINRELPGIVLTHLISPPFGQSWENEKYVRQLNESNTQVVFVALGCPKQEVWMHAHTRQIDAFLFGIGGALPTYVGVIKRAPAWMRKSGLEWFYRLLKEPRRMFKRYLYTNSKFLYLLARHYIK</sequence>
<dbReference type="Proteomes" id="UP000009049">
    <property type="component" value="Chromosome"/>
</dbReference>
<keyword evidence="4" id="KW-1185">Reference proteome</keyword>
<dbReference type="STRING" id="313596.RB2501_06670"/>
<proteinExistence type="predicted"/>
<protein>
    <submittedName>
        <fullName evidence="3">Glycosyl transferase WecB/TagA/CpsF</fullName>
    </submittedName>
</protein>
<dbReference type="HOGENOM" id="CLU_063203_2_1_10"/>
<dbReference type="Pfam" id="PF03808">
    <property type="entry name" value="Glyco_tran_WecG"/>
    <property type="match status" value="1"/>
</dbReference>
<dbReference type="PANTHER" id="PTHR34136:SF1">
    <property type="entry name" value="UDP-N-ACETYL-D-MANNOSAMINURONIC ACID TRANSFERASE"/>
    <property type="match status" value="1"/>
</dbReference>
<dbReference type="NCBIfam" id="TIGR00696">
    <property type="entry name" value="wecG_tagA_cpsF"/>
    <property type="match status" value="1"/>
</dbReference>
<gene>
    <name evidence="3" type="ordered locus">RB2501_06670</name>
</gene>
<dbReference type="InterPro" id="IPR004629">
    <property type="entry name" value="WecG_TagA_CpsF"/>
</dbReference>
<dbReference type="OrthoDB" id="9771846at2"/>
<evidence type="ECO:0000256" key="1">
    <source>
        <dbReference type="ARBA" id="ARBA00022676"/>
    </source>
</evidence>
<dbReference type="PANTHER" id="PTHR34136">
    <property type="match status" value="1"/>
</dbReference>
<accession>A4CI04</accession>
<keyword evidence="1" id="KW-0328">Glycosyltransferase</keyword>
<reference evidence="3 4" key="1">
    <citation type="journal article" date="2009" name="J. Bacteriol.">
        <title>Complete genome sequence of Robiginitalea biformata HTCC2501.</title>
        <authorList>
            <person name="Oh H.M."/>
            <person name="Giovannoni S.J."/>
            <person name="Lee K."/>
            <person name="Ferriera S."/>
            <person name="Johnson J."/>
            <person name="Cho J.C."/>
        </authorList>
    </citation>
    <scope>NUCLEOTIDE SEQUENCE [LARGE SCALE GENOMIC DNA]</scope>
    <source>
        <strain evidence="4">ATCC BAA-864 / HTCC2501 / KCTC 12146</strain>
    </source>
</reference>
<dbReference type="CAZy" id="GT26">
    <property type="family name" value="Glycosyltransferase Family 26"/>
</dbReference>
<name>A4CI04_ROBBH</name>
<dbReference type="EMBL" id="CP001712">
    <property type="protein sequence ID" value="EAR16562.1"/>
    <property type="molecule type" value="Genomic_DNA"/>
</dbReference>
<dbReference type="RefSeq" id="WP_015753319.1">
    <property type="nucleotide sequence ID" value="NC_013222.1"/>
</dbReference>